<evidence type="ECO:0000256" key="1">
    <source>
        <dbReference type="SAM" id="MobiDB-lite"/>
    </source>
</evidence>
<dbReference type="GeneID" id="10376405"/>
<keyword evidence="3" id="KW-1185">Reference proteome</keyword>
<dbReference type="AlphaFoldDB" id="A0A080WJ54"/>
<gene>
    <name evidence="2" type="ORF">TERG_12109</name>
</gene>
<dbReference type="HOGENOM" id="CLU_1526257_0_0_1"/>
<protein>
    <submittedName>
        <fullName evidence="2">Uncharacterized protein</fullName>
    </submittedName>
</protein>
<dbReference type="RefSeq" id="XP_047606194.1">
    <property type="nucleotide sequence ID" value="XM_047751116.1"/>
</dbReference>
<reference evidence="3" key="1">
    <citation type="journal article" date="2012" name="MBio">
        <title>Comparative genome analysis of Trichophyton rubrum and related dermatophytes reveals candidate genes involved in infection.</title>
        <authorList>
            <person name="Martinez D.A."/>
            <person name="Oliver B.G."/>
            <person name="Graeser Y."/>
            <person name="Goldberg J.M."/>
            <person name="Li W."/>
            <person name="Martinez-Rossi N.M."/>
            <person name="Monod M."/>
            <person name="Shelest E."/>
            <person name="Barton R.C."/>
            <person name="Birch E."/>
            <person name="Brakhage A.A."/>
            <person name="Chen Z."/>
            <person name="Gurr S.J."/>
            <person name="Heiman D."/>
            <person name="Heitman J."/>
            <person name="Kosti I."/>
            <person name="Rossi A."/>
            <person name="Saif S."/>
            <person name="Samalova M."/>
            <person name="Saunders C.W."/>
            <person name="Shea T."/>
            <person name="Summerbell R.C."/>
            <person name="Xu J."/>
            <person name="Young S."/>
            <person name="Zeng Q."/>
            <person name="Birren B.W."/>
            <person name="Cuomo C.A."/>
            <person name="White T.C."/>
        </authorList>
    </citation>
    <scope>NUCLEOTIDE SEQUENCE [LARGE SCALE GENOMIC DNA]</scope>
    <source>
        <strain evidence="3">ATCC MYA-4607 / CBS 118892</strain>
    </source>
</reference>
<dbReference type="EMBL" id="GG700651">
    <property type="protein sequence ID" value="KFL61489.1"/>
    <property type="molecule type" value="Genomic_DNA"/>
</dbReference>
<proteinExistence type="predicted"/>
<feature type="region of interest" description="Disordered" evidence="1">
    <location>
        <begin position="156"/>
        <end position="176"/>
    </location>
</feature>
<organism evidence="2 3">
    <name type="scientific">Trichophyton rubrum (strain ATCC MYA-4607 / CBS 118892)</name>
    <name type="common">Athlete's foot fungus</name>
    <dbReference type="NCBI Taxonomy" id="559305"/>
    <lineage>
        <taxon>Eukaryota</taxon>
        <taxon>Fungi</taxon>
        <taxon>Dikarya</taxon>
        <taxon>Ascomycota</taxon>
        <taxon>Pezizomycotina</taxon>
        <taxon>Eurotiomycetes</taxon>
        <taxon>Eurotiomycetidae</taxon>
        <taxon>Onygenales</taxon>
        <taxon>Arthrodermataceae</taxon>
        <taxon>Trichophyton</taxon>
    </lineage>
</organism>
<sequence length="176" mass="20100">MPNVALNYFSAQIYDFGYNSCGQLGRMRQALIPDYSSGCYVLGREDYPWSLDGETDDEGQPHVVISSPHIPNYGWRSEDEHPDIPKNLTQGARNTDHLVEYFAGWAISNVENFRYFPVLVHSMPQLRWEKWSHIEILNYPAFYEIYMKADIAATSESTRNQKGPSQPAIADSQTST</sequence>
<dbReference type="OrthoDB" id="1918685at2759"/>
<dbReference type="STRING" id="559305.A0A080WJ54"/>
<accession>A0A080WJ54</accession>
<evidence type="ECO:0000313" key="2">
    <source>
        <dbReference type="EMBL" id="KFL61489.1"/>
    </source>
</evidence>
<dbReference type="VEuPathDB" id="FungiDB:TERG_12109"/>
<name>A0A080WJ54_TRIRC</name>
<dbReference type="Proteomes" id="UP000008864">
    <property type="component" value="Unassembled WGS sequence"/>
</dbReference>
<dbReference type="InParanoid" id="A0A080WJ54"/>
<evidence type="ECO:0000313" key="3">
    <source>
        <dbReference type="Proteomes" id="UP000008864"/>
    </source>
</evidence>